<evidence type="ECO:0000313" key="1">
    <source>
        <dbReference type="EMBL" id="WXB12794.1"/>
    </source>
</evidence>
<sequence>MTRWPIVVITYGGKPSLRELADHLHEVESRVLFRRQPFLQIVDQTRGEIPDALKRALIADHQSKMEHLYKRFCVGEAYVCSPQMHSAMIAVFWQAKPLYPYIFVDTLAEAMTWARAHWAERNKA</sequence>
<gene>
    <name evidence="1" type="ORF">LZC94_33705</name>
</gene>
<dbReference type="EMBL" id="CP089984">
    <property type="protein sequence ID" value="WXB12794.1"/>
    <property type="molecule type" value="Genomic_DNA"/>
</dbReference>
<accession>A0ABZ2LT77</accession>
<dbReference type="Proteomes" id="UP001370348">
    <property type="component" value="Chromosome"/>
</dbReference>
<dbReference type="RefSeq" id="WP_394822415.1">
    <property type="nucleotide sequence ID" value="NZ_CP089984.1"/>
</dbReference>
<evidence type="ECO:0000313" key="2">
    <source>
        <dbReference type="Proteomes" id="UP001370348"/>
    </source>
</evidence>
<protein>
    <recommendedName>
        <fullName evidence="3">STAS/SEC14 domain-containing protein</fullName>
    </recommendedName>
</protein>
<organism evidence="1 2">
    <name type="scientific">Pendulispora albinea</name>
    <dbReference type="NCBI Taxonomy" id="2741071"/>
    <lineage>
        <taxon>Bacteria</taxon>
        <taxon>Pseudomonadati</taxon>
        <taxon>Myxococcota</taxon>
        <taxon>Myxococcia</taxon>
        <taxon>Myxococcales</taxon>
        <taxon>Sorangiineae</taxon>
        <taxon>Pendulisporaceae</taxon>
        <taxon>Pendulispora</taxon>
    </lineage>
</organism>
<keyword evidence="2" id="KW-1185">Reference proteome</keyword>
<reference evidence="1 2" key="1">
    <citation type="submission" date="2021-12" db="EMBL/GenBank/DDBJ databases">
        <title>Discovery of the Pendulisporaceae a myxobacterial family with distinct sporulation behavior and unique specialized metabolism.</title>
        <authorList>
            <person name="Garcia R."/>
            <person name="Popoff A."/>
            <person name="Bader C.D."/>
            <person name="Loehr J."/>
            <person name="Walesch S."/>
            <person name="Walt C."/>
            <person name="Boldt J."/>
            <person name="Bunk B."/>
            <person name="Haeckl F.J.F.P.J."/>
            <person name="Gunesch A.P."/>
            <person name="Birkelbach J."/>
            <person name="Nuebel U."/>
            <person name="Pietschmann T."/>
            <person name="Bach T."/>
            <person name="Mueller R."/>
        </authorList>
    </citation>
    <scope>NUCLEOTIDE SEQUENCE [LARGE SCALE GENOMIC DNA]</scope>
    <source>
        <strain evidence="1 2">MSr11954</strain>
    </source>
</reference>
<name>A0ABZ2LT77_9BACT</name>
<proteinExistence type="predicted"/>
<evidence type="ECO:0008006" key="3">
    <source>
        <dbReference type="Google" id="ProtNLM"/>
    </source>
</evidence>